<dbReference type="Proteomes" id="UP001642540">
    <property type="component" value="Unassembled WGS sequence"/>
</dbReference>
<sequence length="430" mass="49932">MALHIADLPNEVLSNILNFLDPKEKFVVRGVNQRWRDNVDENVSFCVSLCDMNYDYVRHKFGTRRVASMTIENYSRSEIPIQNLNFLRRLHIRESTKRVCDLAVRHLLLNAVNLKSLTLDDINFETEIAIHNQPLKALLSIEKLSVQWMPLHPSFQVSSRADDLLNHDMPKLKVLHVSQILCATYLPRRQEIDFFRIATCKPLLRQLQVKLFRNTTNEVAPVHNLTKLKKLNLTVAEADIWETDVRAWEAILSNSSKMEKLSLTCRLLEESNYGFPLSIILPVLQKSFESLVTIQLSVDPNINPHIDMKMFCELKSICSLCLKNCVYQAQSCIPALNLHTVLTLQTLQNFESERLKYSEEEIHQFVDEIAAHKTKIIYLSFCQRSQALRETFETRVCERGLQNKFSIKTDISDMDRLFFLITPRIKSKNQ</sequence>
<evidence type="ECO:0000313" key="3">
    <source>
        <dbReference type="Proteomes" id="UP001642540"/>
    </source>
</evidence>
<dbReference type="Gene3D" id="3.80.10.10">
    <property type="entry name" value="Ribonuclease Inhibitor"/>
    <property type="match status" value="1"/>
</dbReference>
<gene>
    <name evidence="2" type="ORF">ODALV1_LOCUS4006</name>
</gene>
<name>A0ABP1PY41_9HEXA</name>
<dbReference type="SUPFAM" id="SSF52058">
    <property type="entry name" value="L domain-like"/>
    <property type="match status" value="1"/>
</dbReference>
<organism evidence="2 3">
    <name type="scientific">Orchesella dallaii</name>
    <dbReference type="NCBI Taxonomy" id="48710"/>
    <lineage>
        <taxon>Eukaryota</taxon>
        <taxon>Metazoa</taxon>
        <taxon>Ecdysozoa</taxon>
        <taxon>Arthropoda</taxon>
        <taxon>Hexapoda</taxon>
        <taxon>Collembola</taxon>
        <taxon>Entomobryomorpha</taxon>
        <taxon>Entomobryoidea</taxon>
        <taxon>Orchesellidae</taxon>
        <taxon>Orchesellinae</taxon>
        <taxon>Orchesella</taxon>
    </lineage>
</organism>
<dbReference type="EMBL" id="CAXLJM020000013">
    <property type="protein sequence ID" value="CAL8078128.1"/>
    <property type="molecule type" value="Genomic_DNA"/>
</dbReference>
<keyword evidence="3" id="KW-1185">Reference proteome</keyword>
<reference evidence="2 3" key="1">
    <citation type="submission" date="2024-08" db="EMBL/GenBank/DDBJ databases">
        <authorList>
            <person name="Cucini C."/>
            <person name="Frati F."/>
        </authorList>
    </citation>
    <scope>NUCLEOTIDE SEQUENCE [LARGE SCALE GENOMIC DNA]</scope>
</reference>
<accession>A0ABP1PY41</accession>
<dbReference type="InterPro" id="IPR036047">
    <property type="entry name" value="F-box-like_dom_sf"/>
</dbReference>
<feature type="domain" description="F-box" evidence="1">
    <location>
        <begin position="2"/>
        <end position="57"/>
    </location>
</feature>
<dbReference type="PROSITE" id="PS50181">
    <property type="entry name" value="FBOX"/>
    <property type="match status" value="1"/>
</dbReference>
<dbReference type="SMART" id="SM00256">
    <property type="entry name" value="FBOX"/>
    <property type="match status" value="1"/>
</dbReference>
<evidence type="ECO:0000313" key="2">
    <source>
        <dbReference type="EMBL" id="CAL8078128.1"/>
    </source>
</evidence>
<proteinExistence type="predicted"/>
<evidence type="ECO:0000259" key="1">
    <source>
        <dbReference type="PROSITE" id="PS50181"/>
    </source>
</evidence>
<dbReference type="SUPFAM" id="SSF81383">
    <property type="entry name" value="F-box domain"/>
    <property type="match status" value="1"/>
</dbReference>
<comment type="caution">
    <text evidence="2">The sequence shown here is derived from an EMBL/GenBank/DDBJ whole genome shotgun (WGS) entry which is preliminary data.</text>
</comment>
<dbReference type="InterPro" id="IPR032675">
    <property type="entry name" value="LRR_dom_sf"/>
</dbReference>
<dbReference type="InterPro" id="IPR001810">
    <property type="entry name" value="F-box_dom"/>
</dbReference>
<dbReference type="Pfam" id="PF00646">
    <property type="entry name" value="F-box"/>
    <property type="match status" value="1"/>
</dbReference>
<protein>
    <recommendedName>
        <fullName evidence="1">F-box domain-containing protein</fullName>
    </recommendedName>
</protein>